<gene>
    <name evidence="17" type="ORF">M5K25_027751</name>
</gene>
<accession>A0ABD0TUK7</accession>
<feature type="chain" id="PRO_5044757015" description="RING-type E3 ubiquitin transferase" evidence="15">
    <location>
        <begin position="18"/>
        <end position="215"/>
    </location>
</feature>
<name>A0ABD0TUK7_DENTH</name>
<keyword evidence="13" id="KW-0472">Membrane</keyword>
<dbReference type="GO" id="GO:0008270">
    <property type="term" value="F:zinc ion binding"/>
    <property type="evidence" value="ECO:0007669"/>
    <property type="project" value="UniProtKB-KW"/>
</dbReference>
<proteinExistence type="inferred from homology"/>
<dbReference type="PANTHER" id="PTHR46279:SF9">
    <property type="entry name" value="OS01G0116300 PROTEIN"/>
    <property type="match status" value="1"/>
</dbReference>
<evidence type="ECO:0000256" key="2">
    <source>
        <dbReference type="ARBA" id="ARBA00004167"/>
    </source>
</evidence>
<protein>
    <recommendedName>
        <fullName evidence="4">RING-type E3 ubiquitin transferase</fullName>
        <ecNumber evidence="4">2.3.2.27</ecNumber>
    </recommendedName>
</protein>
<comment type="subcellular location">
    <subcellularLocation>
        <location evidence="2">Membrane</location>
        <topology evidence="2">Single-pass membrane protein</topology>
    </subcellularLocation>
</comment>
<evidence type="ECO:0000256" key="13">
    <source>
        <dbReference type="ARBA" id="ARBA00023136"/>
    </source>
</evidence>
<dbReference type="AlphaFoldDB" id="A0ABD0TUK7"/>
<dbReference type="GO" id="GO:0016020">
    <property type="term" value="C:membrane"/>
    <property type="evidence" value="ECO:0007669"/>
    <property type="project" value="UniProtKB-SubCell"/>
</dbReference>
<keyword evidence="11" id="KW-0862">Zinc</keyword>
<evidence type="ECO:0000256" key="10">
    <source>
        <dbReference type="ARBA" id="ARBA00022786"/>
    </source>
</evidence>
<dbReference type="EC" id="2.3.2.27" evidence="4"/>
<keyword evidence="6" id="KW-0812">Transmembrane</keyword>
<comment type="pathway">
    <text evidence="3">Protein modification; protein ubiquitination.</text>
</comment>
<evidence type="ECO:0000256" key="8">
    <source>
        <dbReference type="ARBA" id="ARBA00022729"/>
    </source>
</evidence>
<dbReference type="GO" id="GO:0061630">
    <property type="term" value="F:ubiquitin protein ligase activity"/>
    <property type="evidence" value="ECO:0007669"/>
    <property type="project" value="UniProtKB-EC"/>
</dbReference>
<comment type="caution">
    <text evidence="17">The sequence shown here is derived from an EMBL/GenBank/DDBJ whole genome shotgun (WGS) entry which is preliminary data.</text>
</comment>
<keyword evidence="18" id="KW-1185">Reference proteome</keyword>
<dbReference type="PANTHER" id="PTHR46279">
    <property type="entry name" value="RING/U-BOX SUPERFAMILY PROTEIN"/>
    <property type="match status" value="1"/>
</dbReference>
<keyword evidence="10" id="KW-0833">Ubl conjugation pathway</keyword>
<sequence>MPSLLELFFCMIFLSYTKIIISHGKESCSSSCGSPQNIRYPFHLRGDPAKCGGSDFELNCESNNTILDIQKNKYYVKDISYHESIITLVDVGMPHDNCSLPVGSITWDDFKQPFFFELYHQRQATFINCSIKVDSPSYEIVPCLSKNNSTIYVTFKAFYVGDIPNQWTHHPLQLPPSHSTGPSFFAFRPIIDCVASASASVSVPGTVLANQFGLS</sequence>
<keyword evidence="9" id="KW-0863">Zinc-finger</keyword>
<evidence type="ECO:0000256" key="11">
    <source>
        <dbReference type="ARBA" id="ARBA00022833"/>
    </source>
</evidence>
<evidence type="ECO:0000256" key="1">
    <source>
        <dbReference type="ARBA" id="ARBA00000900"/>
    </source>
</evidence>
<evidence type="ECO:0000313" key="17">
    <source>
        <dbReference type="EMBL" id="KAL0903377.1"/>
    </source>
</evidence>
<dbReference type="EMBL" id="JANQDX010000020">
    <property type="protein sequence ID" value="KAL0903377.1"/>
    <property type="molecule type" value="Genomic_DNA"/>
</dbReference>
<keyword evidence="5" id="KW-0808">Transferase</keyword>
<comment type="catalytic activity">
    <reaction evidence="1">
        <text>S-ubiquitinyl-[E2 ubiquitin-conjugating enzyme]-L-cysteine + [acceptor protein]-L-lysine = [E2 ubiquitin-conjugating enzyme]-L-cysteine + N(6)-ubiquitinyl-[acceptor protein]-L-lysine.</text>
        <dbReference type="EC" id="2.3.2.27"/>
    </reaction>
</comment>
<reference evidence="17 18" key="1">
    <citation type="journal article" date="2024" name="Plant Biotechnol. J.">
        <title>Dendrobium thyrsiflorum genome and its molecular insights into genes involved in important horticultural traits.</title>
        <authorList>
            <person name="Chen B."/>
            <person name="Wang J.Y."/>
            <person name="Zheng P.J."/>
            <person name="Li K.L."/>
            <person name="Liang Y.M."/>
            <person name="Chen X.F."/>
            <person name="Zhang C."/>
            <person name="Zhao X."/>
            <person name="He X."/>
            <person name="Zhang G.Q."/>
            <person name="Liu Z.J."/>
            <person name="Xu Q."/>
        </authorList>
    </citation>
    <scope>NUCLEOTIDE SEQUENCE [LARGE SCALE GENOMIC DNA]</scope>
    <source>
        <strain evidence="17">GZMU011</strain>
    </source>
</reference>
<dbReference type="Pfam" id="PF13947">
    <property type="entry name" value="GUB_WAK_bind"/>
    <property type="match status" value="1"/>
</dbReference>
<evidence type="ECO:0000256" key="7">
    <source>
        <dbReference type="ARBA" id="ARBA00022723"/>
    </source>
</evidence>
<dbReference type="InterPro" id="IPR046948">
    <property type="entry name" value="ATL20-22-like"/>
</dbReference>
<evidence type="ECO:0000256" key="4">
    <source>
        <dbReference type="ARBA" id="ARBA00012483"/>
    </source>
</evidence>
<evidence type="ECO:0000256" key="3">
    <source>
        <dbReference type="ARBA" id="ARBA00004906"/>
    </source>
</evidence>
<keyword evidence="7" id="KW-0479">Metal-binding</keyword>
<dbReference type="Proteomes" id="UP001552299">
    <property type="component" value="Unassembled WGS sequence"/>
</dbReference>
<feature type="domain" description="Wall-associated receptor kinase galacturonan-binding" evidence="16">
    <location>
        <begin position="28"/>
        <end position="90"/>
    </location>
</feature>
<evidence type="ECO:0000256" key="9">
    <source>
        <dbReference type="ARBA" id="ARBA00022771"/>
    </source>
</evidence>
<evidence type="ECO:0000256" key="14">
    <source>
        <dbReference type="ARBA" id="ARBA00024209"/>
    </source>
</evidence>
<evidence type="ECO:0000256" key="12">
    <source>
        <dbReference type="ARBA" id="ARBA00022989"/>
    </source>
</evidence>
<comment type="similarity">
    <text evidence="14">Belongs to the RING-type zinc finger family. ATL subfamily.</text>
</comment>
<evidence type="ECO:0000256" key="15">
    <source>
        <dbReference type="SAM" id="SignalP"/>
    </source>
</evidence>
<evidence type="ECO:0000256" key="6">
    <source>
        <dbReference type="ARBA" id="ARBA00022692"/>
    </source>
</evidence>
<dbReference type="InterPro" id="IPR025287">
    <property type="entry name" value="WAK_GUB"/>
</dbReference>
<evidence type="ECO:0000259" key="16">
    <source>
        <dbReference type="Pfam" id="PF13947"/>
    </source>
</evidence>
<feature type="signal peptide" evidence="15">
    <location>
        <begin position="1"/>
        <end position="17"/>
    </location>
</feature>
<keyword evidence="12" id="KW-1133">Transmembrane helix</keyword>
<evidence type="ECO:0000313" key="18">
    <source>
        <dbReference type="Proteomes" id="UP001552299"/>
    </source>
</evidence>
<organism evidence="17 18">
    <name type="scientific">Dendrobium thyrsiflorum</name>
    <name type="common">Pinecone-like raceme dendrobium</name>
    <name type="synonym">Orchid</name>
    <dbReference type="NCBI Taxonomy" id="117978"/>
    <lineage>
        <taxon>Eukaryota</taxon>
        <taxon>Viridiplantae</taxon>
        <taxon>Streptophyta</taxon>
        <taxon>Embryophyta</taxon>
        <taxon>Tracheophyta</taxon>
        <taxon>Spermatophyta</taxon>
        <taxon>Magnoliopsida</taxon>
        <taxon>Liliopsida</taxon>
        <taxon>Asparagales</taxon>
        <taxon>Orchidaceae</taxon>
        <taxon>Epidendroideae</taxon>
        <taxon>Malaxideae</taxon>
        <taxon>Dendrobiinae</taxon>
        <taxon>Dendrobium</taxon>
    </lineage>
</organism>
<evidence type="ECO:0000256" key="5">
    <source>
        <dbReference type="ARBA" id="ARBA00022679"/>
    </source>
</evidence>
<keyword evidence="8 15" id="KW-0732">Signal</keyword>